<name>A0A0C3LT68_9AGAM</name>
<accession>A0A0C3LT68</accession>
<reference evidence="2 3" key="1">
    <citation type="submission" date="2014-04" db="EMBL/GenBank/DDBJ databases">
        <authorList>
            <consortium name="DOE Joint Genome Institute"/>
            <person name="Kuo A."/>
            <person name="Girlanda M."/>
            <person name="Perotto S."/>
            <person name="Kohler A."/>
            <person name="Nagy L.G."/>
            <person name="Floudas D."/>
            <person name="Copeland A."/>
            <person name="Barry K.W."/>
            <person name="Cichocki N."/>
            <person name="Veneault-Fourrey C."/>
            <person name="LaButti K."/>
            <person name="Lindquist E.A."/>
            <person name="Lipzen A."/>
            <person name="Lundell T."/>
            <person name="Morin E."/>
            <person name="Murat C."/>
            <person name="Sun H."/>
            <person name="Tunlid A."/>
            <person name="Henrissat B."/>
            <person name="Grigoriev I.V."/>
            <person name="Hibbett D.S."/>
            <person name="Martin F."/>
            <person name="Nordberg H.P."/>
            <person name="Cantor M.N."/>
            <person name="Hua S.X."/>
        </authorList>
    </citation>
    <scope>NUCLEOTIDE SEQUENCE [LARGE SCALE GENOMIC DNA]</scope>
    <source>
        <strain evidence="2 3">MUT 4182</strain>
    </source>
</reference>
<protein>
    <submittedName>
        <fullName evidence="2">Uncharacterized protein</fullName>
    </submittedName>
</protein>
<keyword evidence="3" id="KW-1185">Reference proteome</keyword>
<dbReference type="InterPro" id="IPR037056">
    <property type="entry name" value="RNase_H1_N_sf"/>
</dbReference>
<reference evidence="3" key="2">
    <citation type="submission" date="2015-01" db="EMBL/GenBank/DDBJ databases">
        <title>Evolutionary Origins and Diversification of the Mycorrhizal Mutualists.</title>
        <authorList>
            <consortium name="DOE Joint Genome Institute"/>
            <consortium name="Mycorrhizal Genomics Consortium"/>
            <person name="Kohler A."/>
            <person name="Kuo A."/>
            <person name="Nagy L.G."/>
            <person name="Floudas D."/>
            <person name="Copeland A."/>
            <person name="Barry K.W."/>
            <person name="Cichocki N."/>
            <person name="Veneault-Fourrey C."/>
            <person name="LaButti K."/>
            <person name="Lindquist E.A."/>
            <person name="Lipzen A."/>
            <person name="Lundell T."/>
            <person name="Morin E."/>
            <person name="Murat C."/>
            <person name="Riley R."/>
            <person name="Ohm R."/>
            <person name="Sun H."/>
            <person name="Tunlid A."/>
            <person name="Henrissat B."/>
            <person name="Grigoriev I.V."/>
            <person name="Hibbett D.S."/>
            <person name="Martin F."/>
        </authorList>
    </citation>
    <scope>NUCLEOTIDE SEQUENCE [LARGE SCALE GENOMIC DNA]</scope>
    <source>
        <strain evidence="3">MUT 4182</strain>
    </source>
</reference>
<sequence>MSPFNNLPVCVAVRVGRRPTVYMTMDEAIFVVEGWPGGEIDKFERYYEAANYLDFEPMKYPRWFRIILWPEMAGDRTDPAIPEAPVEEFRNAFVQMRLMGYPEDRFPAWFMEKIQEEDRQRASVSQAPVGGQSDWVAKFGPTFLTRPHWLYGTAADHAARVAQAFATRARLPMQFAAPFRVGIENPRYSCSPPMSTPTPATQIIQQQPPPALENGDSLYPNPSQPEILSSQVTRWLADTEIWPNAPSDDHAKSGSNHSEGLDGSHIEEEEAQPIWWTFPSAPLNLTPTTALILGAPGRVDDQAIRDFNPAIQRVDLWGSGDVQCHLESVDECLGQAASRYLHFHYYSQTSKAVVVQAYWYHHQDIEQFVKHLFRNSVLPMLAAYIWDLLQTSFNWKMALKAEIGKGSAQGSRVPCGSIDAENLDFGTCPECRDRGRLILRLEELKVDNDKGKGKEIE</sequence>
<evidence type="ECO:0000256" key="1">
    <source>
        <dbReference type="SAM" id="MobiDB-lite"/>
    </source>
</evidence>
<proteinExistence type="predicted"/>
<feature type="region of interest" description="Disordered" evidence="1">
    <location>
        <begin position="242"/>
        <end position="265"/>
    </location>
</feature>
<dbReference type="OrthoDB" id="3291531at2759"/>
<dbReference type="Gene3D" id="3.40.970.10">
    <property type="entry name" value="Ribonuclease H1, N-terminal domain"/>
    <property type="match status" value="1"/>
</dbReference>
<feature type="region of interest" description="Disordered" evidence="1">
    <location>
        <begin position="188"/>
        <end position="224"/>
    </location>
</feature>
<dbReference type="Proteomes" id="UP000054248">
    <property type="component" value="Unassembled WGS sequence"/>
</dbReference>
<dbReference type="EMBL" id="KN823058">
    <property type="protein sequence ID" value="KIO24582.1"/>
    <property type="molecule type" value="Genomic_DNA"/>
</dbReference>
<gene>
    <name evidence="2" type="ORF">M407DRAFT_26006</name>
</gene>
<dbReference type="AlphaFoldDB" id="A0A0C3LT68"/>
<evidence type="ECO:0000313" key="3">
    <source>
        <dbReference type="Proteomes" id="UP000054248"/>
    </source>
</evidence>
<dbReference type="HOGENOM" id="CLU_598780_0_0_1"/>
<evidence type="ECO:0000313" key="2">
    <source>
        <dbReference type="EMBL" id="KIO24582.1"/>
    </source>
</evidence>
<organism evidence="2 3">
    <name type="scientific">Tulasnella calospora MUT 4182</name>
    <dbReference type="NCBI Taxonomy" id="1051891"/>
    <lineage>
        <taxon>Eukaryota</taxon>
        <taxon>Fungi</taxon>
        <taxon>Dikarya</taxon>
        <taxon>Basidiomycota</taxon>
        <taxon>Agaricomycotina</taxon>
        <taxon>Agaricomycetes</taxon>
        <taxon>Cantharellales</taxon>
        <taxon>Tulasnellaceae</taxon>
        <taxon>Tulasnella</taxon>
    </lineage>
</organism>
<feature type="compositionally biased region" description="Low complexity" evidence="1">
    <location>
        <begin position="197"/>
        <end position="206"/>
    </location>
</feature>